<comment type="similarity">
    <text evidence="3 10">Belongs to the CNOT2/3/5 family.</text>
</comment>
<evidence type="ECO:0000259" key="12">
    <source>
        <dbReference type="Pfam" id="PF04065"/>
    </source>
</evidence>
<dbReference type="InterPro" id="IPR038635">
    <property type="entry name" value="CCR4-NOT_su2/3/5_C_sf"/>
</dbReference>
<keyword evidence="6" id="KW-0597">Phosphoprotein</keyword>
<feature type="compositionally biased region" description="Low complexity" evidence="11">
    <location>
        <begin position="313"/>
        <end position="339"/>
    </location>
</feature>
<feature type="compositionally biased region" description="Low complexity" evidence="11">
    <location>
        <begin position="362"/>
        <end position="402"/>
    </location>
</feature>
<dbReference type="GO" id="GO:0005634">
    <property type="term" value="C:nucleus"/>
    <property type="evidence" value="ECO:0007669"/>
    <property type="project" value="UniProtKB-SubCell"/>
</dbReference>
<comment type="subcellular location">
    <subcellularLocation>
        <location evidence="2 10">Cytoplasm</location>
    </subcellularLocation>
    <subcellularLocation>
        <location evidence="1 10">Nucleus</location>
    </subcellularLocation>
</comment>
<dbReference type="PANTHER" id="PTHR23326">
    <property type="entry name" value="CCR4 NOT-RELATED"/>
    <property type="match status" value="1"/>
</dbReference>
<name>A0AAD3D9T9_9STRA</name>
<keyword evidence="5 10" id="KW-0678">Repressor</keyword>
<reference evidence="14 15" key="1">
    <citation type="journal article" date="2021" name="Sci. Rep.">
        <title>The genome of the diatom Chaetoceros tenuissimus carries an ancient integrated fragment of an extant virus.</title>
        <authorList>
            <person name="Hongo Y."/>
            <person name="Kimura K."/>
            <person name="Takaki Y."/>
            <person name="Yoshida Y."/>
            <person name="Baba S."/>
            <person name="Kobayashi G."/>
            <person name="Nagasaki K."/>
            <person name="Hano T."/>
            <person name="Tomaru Y."/>
        </authorList>
    </citation>
    <scope>NUCLEOTIDE SEQUENCE [LARGE SCALE GENOMIC DNA]</scope>
    <source>
        <strain evidence="14 15">NIES-3715</strain>
    </source>
</reference>
<keyword evidence="9 10" id="KW-0539">Nucleus</keyword>
<dbReference type="Proteomes" id="UP001054902">
    <property type="component" value="Unassembled WGS sequence"/>
</dbReference>
<organism evidence="14 15">
    <name type="scientific">Chaetoceros tenuissimus</name>
    <dbReference type="NCBI Taxonomy" id="426638"/>
    <lineage>
        <taxon>Eukaryota</taxon>
        <taxon>Sar</taxon>
        <taxon>Stramenopiles</taxon>
        <taxon>Ochrophyta</taxon>
        <taxon>Bacillariophyta</taxon>
        <taxon>Coscinodiscophyceae</taxon>
        <taxon>Chaetocerotophycidae</taxon>
        <taxon>Chaetocerotales</taxon>
        <taxon>Chaetocerotaceae</taxon>
        <taxon>Chaetoceros</taxon>
    </lineage>
</organism>
<evidence type="ECO:0000259" key="13">
    <source>
        <dbReference type="Pfam" id="PF04153"/>
    </source>
</evidence>
<evidence type="ECO:0000256" key="4">
    <source>
        <dbReference type="ARBA" id="ARBA00022490"/>
    </source>
</evidence>
<dbReference type="FunFam" id="2.30.30.1020:FF:000006">
    <property type="entry name" value="CCR4-NOT transcription complex, subunit 3"/>
    <property type="match status" value="1"/>
</dbReference>
<feature type="domain" description="CCR4-Not complex component Not N-terminal" evidence="12">
    <location>
        <begin position="3"/>
        <end position="230"/>
    </location>
</feature>
<dbReference type="PIRSF" id="PIRSF005290">
    <property type="entry name" value="NOT_su_3_5"/>
    <property type="match status" value="1"/>
</dbReference>
<evidence type="ECO:0000256" key="6">
    <source>
        <dbReference type="ARBA" id="ARBA00022553"/>
    </source>
</evidence>
<dbReference type="GO" id="GO:0030015">
    <property type="term" value="C:CCR4-NOT core complex"/>
    <property type="evidence" value="ECO:0007669"/>
    <property type="project" value="UniProtKB-UniRule"/>
</dbReference>
<gene>
    <name evidence="14" type="ORF">CTEN210_15170</name>
</gene>
<keyword evidence="4 10" id="KW-0963">Cytoplasm</keyword>
<evidence type="ECO:0000256" key="7">
    <source>
        <dbReference type="ARBA" id="ARBA00023015"/>
    </source>
</evidence>
<evidence type="ECO:0000256" key="2">
    <source>
        <dbReference type="ARBA" id="ARBA00004496"/>
    </source>
</evidence>
<dbReference type="Gene3D" id="2.30.30.1020">
    <property type="entry name" value="CCR4-NOT complex subunit 2/3/5, C-terminal domain"/>
    <property type="match status" value="1"/>
</dbReference>
<feature type="domain" description="NOT2/NOT3/NOT5 C-terminal" evidence="13">
    <location>
        <begin position="512"/>
        <end position="639"/>
    </location>
</feature>
<evidence type="ECO:0000313" key="15">
    <source>
        <dbReference type="Proteomes" id="UP001054902"/>
    </source>
</evidence>
<accession>A0AAD3D9T9</accession>
<feature type="region of interest" description="Disordered" evidence="11">
    <location>
        <begin position="518"/>
        <end position="542"/>
    </location>
</feature>
<sequence length="645" mass="74086">MSNARKLQTEIDRVLKKVDEGVEIFDEIWEKVYSAEQQSQKEKFEVDLKKEIKKLQRLRDQIKTWIGSSDVKDKDVLLSTRKLIETKMEQFKVCEKETKTKTYSKEGLARAERLSPEEQARHDTCEWVGNIVKQLQEFIDEKDLEIERLSSGKGKKTNRHVIDEYNEIINSHKYHINKLEGIMRLVMNDRLDNELVDEMKEEIEYYVESHEDEDYMQSYDEEFFYESLGLEDLDVVNVDRVTQAGSTAKSSKKDDESATTSTSKDSRKSKKSTSNSTMIPLTIGRARVKKEKKKKKDKDNDGDDDEKSHDSSTPTKKAAPTLTAPSPAAPPARAQAPPANGGTSMAAILKRESEQEKERQKQAALQQQQQQQRLLQEQQARQQAEQLRQQRQQQEQLRQQEALRQQQAAAQQKSQQEALQRQQQLQQEQQRQQQEAAAKQQQTQSQQNAVQSGIDGLLNSGLNGLSLNGSDNVVGGASSSTISRQGSDVVGGINAGGNNFDAASYLGALDESFVHCPTTADSERQKTYTPRNPYPTPSSYPTAPHPVFDSPAVFEKIGVDALFFIFYYSQGTYHQYLAARELKKQSWRYHKKYMTWFQRHEEPKITTDEYEQGTYVYFDYESGWCQRIKHDFRFEYAFLEDSLPV</sequence>
<proteinExistence type="inferred from homology"/>
<dbReference type="InterPro" id="IPR007282">
    <property type="entry name" value="NOT2/3/5_C"/>
</dbReference>
<dbReference type="InterPro" id="IPR040168">
    <property type="entry name" value="Not2/3/5"/>
</dbReference>
<evidence type="ECO:0000256" key="3">
    <source>
        <dbReference type="ARBA" id="ARBA00007682"/>
    </source>
</evidence>
<dbReference type="Pfam" id="PF04153">
    <property type="entry name" value="NOT2_3_5_C"/>
    <property type="match status" value="1"/>
</dbReference>
<dbReference type="InterPro" id="IPR012270">
    <property type="entry name" value="CCR4-NOT_su3/5"/>
</dbReference>
<evidence type="ECO:0000256" key="9">
    <source>
        <dbReference type="ARBA" id="ARBA00023242"/>
    </source>
</evidence>
<keyword evidence="15" id="KW-1185">Reference proteome</keyword>
<evidence type="ECO:0000313" key="14">
    <source>
        <dbReference type="EMBL" id="GFH58694.1"/>
    </source>
</evidence>
<protein>
    <submittedName>
        <fullName evidence="14">CCR4-NOT transcription complex subunit 3</fullName>
    </submittedName>
</protein>
<dbReference type="Pfam" id="PF04065">
    <property type="entry name" value="Not3"/>
    <property type="match status" value="1"/>
</dbReference>
<evidence type="ECO:0000256" key="10">
    <source>
        <dbReference type="PIRNR" id="PIRNR005290"/>
    </source>
</evidence>
<keyword evidence="7 10" id="KW-0805">Transcription regulation</keyword>
<dbReference type="InterPro" id="IPR007207">
    <property type="entry name" value="Not_N"/>
</dbReference>
<evidence type="ECO:0000256" key="5">
    <source>
        <dbReference type="ARBA" id="ARBA00022491"/>
    </source>
</evidence>
<evidence type="ECO:0000256" key="11">
    <source>
        <dbReference type="SAM" id="MobiDB-lite"/>
    </source>
</evidence>
<dbReference type="EMBL" id="BLLK01000062">
    <property type="protein sequence ID" value="GFH58694.1"/>
    <property type="molecule type" value="Genomic_DNA"/>
</dbReference>
<evidence type="ECO:0000256" key="8">
    <source>
        <dbReference type="ARBA" id="ARBA00023163"/>
    </source>
</evidence>
<feature type="compositionally biased region" description="Basic and acidic residues" evidence="11">
    <location>
        <begin position="349"/>
        <end position="361"/>
    </location>
</feature>
<keyword evidence="8 10" id="KW-0804">Transcription</keyword>
<feature type="region of interest" description="Disordered" evidence="11">
    <location>
        <begin position="244"/>
        <end position="402"/>
    </location>
</feature>
<comment type="caution">
    <text evidence="14">The sequence shown here is derived from an EMBL/GenBank/DDBJ whole genome shotgun (WGS) entry which is preliminary data.</text>
</comment>
<feature type="compositionally biased region" description="Basic residues" evidence="11">
    <location>
        <begin position="286"/>
        <end position="296"/>
    </location>
</feature>
<evidence type="ECO:0000256" key="1">
    <source>
        <dbReference type="ARBA" id="ARBA00004123"/>
    </source>
</evidence>
<dbReference type="AlphaFoldDB" id="A0AAD3D9T9"/>
<dbReference type="GO" id="GO:0006355">
    <property type="term" value="P:regulation of DNA-templated transcription"/>
    <property type="evidence" value="ECO:0007669"/>
    <property type="project" value="InterPro"/>
</dbReference>
<dbReference type="GO" id="GO:0000932">
    <property type="term" value="C:P-body"/>
    <property type="evidence" value="ECO:0007669"/>
    <property type="project" value="UniProtKB-UniRule"/>
</dbReference>